<keyword evidence="11" id="KW-1185">Reference proteome</keyword>
<dbReference type="GeneID" id="302999242"/>
<proteinExistence type="inferred from homology"/>
<reference evidence="11" key="2">
    <citation type="submission" date="2011-04" db="EMBL/GenBank/DDBJ databases">
        <title>The complete genome of chromosome of Treponema succinifaciens DSM 2489.</title>
        <authorList>
            <person name="Lucas S."/>
            <person name="Copeland A."/>
            <person name="Lapidus A."/>
            <person name="Bruce D."/>
            <person name="Goodwin L."/>
            <person name="Pitluck S."/>
            <person name="Peters L."/>
            <person name="Kyrpides N."/>
            <person name="Mavromatis K."/>
            <person name="Ivanova N."/>
            <person name="Ovchinnikova G."/>
            <person name="Teshima H."/>
            <person name="Detter J.C."/>
            <person name="Tapia R."/>
            <person name="Han C."/>
            <person name="Land M."/>
            <person name="Hauser L."/>
            <person name="Markowitz V."/>
            <person name="Cheng J.-F."/>
            <person name="Hugenholtz P."/>
            <person name="Woyke T."/>
            <person name="Wu D."/>
            <person name="Gronow S."/>
            <person name="Wellnitz S."/>
            <person name="Brambilla E."/>
            <person name="Klenk H.-P."/>
            <person name="Eisen J.A."/>
        </authorList>
    </citation>
    <scope>NUCLEOTIDE SEQUENCE [LARGE SCALE GENOMIC DNA]</scope>
    <source>
        <strain evidence="11">ATCC 33096 / DSM 2489 / 6091</strain>
    </source>
</reference>
<evidence type="ECO:0000256" key="7">
    <source>
        <dbReference type="SAM" id="Phobius"/>
    </source>
</evidence>
<dbReference type="InterPro" id="IPR025857">
    <property type="entry name" value="MacB_PCD"/>
</dbReference>
<feature type="transmembrane region" description="Helical" evidence="7">
    <location>
        <begin position="30"/>
        <end position="55"/>
    </location>
</feature>
<evidence type="ECO:0008006" key="12">
    <source>
        <dbReference type="Google" id="ProtNLM"/>
    </source>
</evidence>
<comment type="similarity">
    <text evidence="2">Belongs to the ABC-4 integral membrane protein family. LolC/E subfamily.</text>
</comment>
<dbReference type="Pfam" id="PF02687">
    <property type="entry name" value="FtsX"/>
    <property type="match status" value="1"/>
</dbReference>
<feature type="transmembrane region" description="Helical" evidence="7">
    <location>
        <begin position="285"/>
        <end position="310"/>
    </location>
</feature>
<name>F2NTK0_TRES6</name>
<organism evidence="10 11">
    <name type="scientific">Treponema succinifaciens (strain ATCC 33096 / DSM 2489 / 6091)</name>
    <dbReference type="NCBI Taxonomy" id="869209"/>
    <lineage>
        <taxon>Bacteria</taxon>
        <taxon>Pseudomonadati</taxon>
        <taxon>Spirochaetota</taxon>
        <taxon>Spirochaetia</taxon>
        <taxon>Spirochaetales</taxon>
        <taxon>Treponemataceae</taxon>
        <taxon>Treponema</taxon>
    </lineage>
</organism>
<feature type="transmembrane region" description="Helical" evidence="7">
    <location>
        <begin position="413"/>
        <end position="433"/>
    </location>
</feature>
<keyword evidence="5 7" id="KW-1133">Transmembrane helix</keyword>
<dbReference type="PANTHER" id="PTHR30489">
    <property type="entry name" value="LIPOPROTEIN-RELEASING SYSTEM TRANSMEMBRANE PROTEIN LOLE"/>
    <property type="match status" value="1"/>
</dbReference>
<keyword evidence="3" id="KW-1003">Cell membrane</keyword>
<feature type="transmembrane region" description="Helical" evidence="7">
    <location>
        <begin position="330"/>
        <end position="356"/>
    </location>
</feature>
<evidence type="ECO:0000259" key="8">
    <source>
        <dbReference type="Pfam" id="PF02687"/>
    </source>
</evidence>
<dbReference type="STRING" id="869209.Tresu_2120"/>
<evidence type="ECO:0000256" key="4">
    <source>
        <dbReference type="ARBA" id="ARBA00022692"/>
    </source>
</evidence>
<dbReference type="InterPro" id="IPR003838">
    <property type="entry name" value="ABC3_permease_C"/>
</dbReference>
<feature type="domain" description="MacB-like periplasmic core" evidence="9">
    <location>
        <begin position="34"/>
        <end position="220"/>
    </location>
</feature>
<dbReference type="Pfam" id="PF12704">
    <property type="entry name" value="MacB_PCD"/>
    <property type="match status" value="1"/>
</dbReference>
<dbReference type="PANTHER" id="PTHR30489:SF0">
    <property type="entry name" value="LIPOPROTEIN-RELEASING SYSTEM TRANSMEMBRANE PROTEIN LOLE"/>
    <property type="match status" value="1"/>
</dbReference>
<dbReference type="OrthoDB" id="368479at2"/>
<keyword evidence="6 7" id="KW-0472">Membrane</keyword>
<evidence type="ECO:0000313" key="11">
    <source>
        <dbReference type="Proteomes" id="UP000006852"/>
    </source>
</evidence>
<evidence type="ECO:0000256" key="1">
    <source>
        <dbReference type="ARBA" id="ARBA00004651"/>
    </source>
</evidence>
<dbReference type="RefSeq" id="WP_013702242.1">
    <property type="nucleotide sequence ID" value="NC_015385.1"/>
</dbReference>
<accession>F2NTK0</accession>
<evidence type="ECO:0000313" key="10">
    <source>
        <dbReference type="EMBL" id="AEB14989.1"/>
    </source>
</evidence>
<keyword evidence="4 7" id="KW-0812">Transmembrane</keyword>
<evidence type="ECO:0000256" key="5">
    <source>
        <dbReference type="ARBA" id="ARBA00022989"/>
    </source>
</evidence>
<dbReference type="AlphaFoldDB" id="F2NTK0"/>
<dbReference type="HOGENOM" id="CLU_000604_8_1_12"/>
<reference evidence="10 11" key="1">
    <citation type="journal article" date="2011" name="Stand. Genomic Sci.">
        <title>Complete genome sequence of Treponema succinifaciens type strain (6091).</title>
        <authorList>
            <person name="Han C."/>
            <person name="Gronow S."/>
            <person name="Teshima H."/>
            <person name="Lapidus A."/>
            <person name="Nolan M."/>
            <person name="Lucas S."/>
            <person name="Hammon N."/>
            <person name="Deshpande S."/>
            <person name="Cheng J.F."/>
            <person name="Zeytun A."/>
            <person name="Tapia R."/>
            <person name="Goodwin L."/>
            <person name="Pitluck S."/>
            <person name="Liolios K."/>
            <person name="Pagani I."/>
            <person name="Ivanova N."/>
            <person name="Mavromatis K."/>
            <person name="Mikhailova N."/>
            <person name="Huntemann M."/>
            <person name="Pati A."/>
            <person name="Chen A."/>
            <person name="Palaniappan K."/>
            <person name="Land M."/>
            <person name="Hauser L."/>
            <person name="Brambilla E.M."/>
            <person name="Rohde M."/>
            <person name="Goker M."/>
            <person name="Woyke T."/>
            <person name="Bristow J."/>
            <person name="Eisen J.A."/>
            <person name="Markowitz V."/>
            <person name="Hugenholtz P."/>
            <person name="Kyrpides N.C."/>
            <person name="Klenk H.P."/>
            <person name="Detter J.C."/>
        </authorList>
    </citation>
    <scope>NUCLEOTIDE SEQUENCE [LARGE SCALE GENOMIC DNA]</scope>
    <source>
        <strain evidence="11">ATCC 33096 / DSM 2489 / 6091</strain>
    </source>
</reference>
<dbReference type="EMBL" id="CP002631">
    <property type="protein sequence ID" value="AEB14989.1"/>
    <property type="molecule type" value="Genomic_DNA"/>
</dbReference>
<dbReference type="GO" id="GO:0044874">
    <property type="term" value="P:lipoprotein localization to outer membrane"/>
    <property type="evidence" value="ECO:0007669"/>
    <property type="project" value="TreeGrafter"/>
</dbReference>
<dbReference type="KEGG" id="tsu:Tresu_2120"/>
<dbReference type="GO" id="GO:0098797">
    <property type="term" value="C:plasma membrane protein complex"/>
    <property type="evidence" value="ECO:0007669"/>
    <property type="project" value="TreeGrafter"/>
</dbReference>
<dbReference type="Proteomes" id="UP000006852">
    <property type="component" value="Chromosome"/>
</dbReference>
<feature type="domain" description="ABC3 transporter permease C-terminal" evidence="8">
    <location>
        <begin position="289"/>
        <end position="439"/>
    </location>
</feature>
<protein>
    <recommendedName>
        <fullName evidence="12">ABC3 transporter permease protein domain-containing protein</fullName>
    </recommendedName>
</protein>
<evidence type="ECO:0000256" key="6">
    <source>
        <dbReference type="ARBA" id="ARBA00023136"/>
    </source>
</evidence>
<gene>
    <name evidence="10" type="ordered locus">Tresu_2120</name>
</gene>
<comment type="subcellular location">
    <subcellularLocation>
        <location evidence="1">Cell membrane</location>
        <topology evidence="1">Multi-pass membrane protein</topology>
    </subcellularLocation>
</comment>
<dbReference type="InterPro" id="IPR051447">
    <property type="entry name" value="Lipoprotein-release_system"/>
</dbReference>
<evidence type="ECO:0000259" key="9">
    <source>
        <dbReference type="Pfam" id="PF12704"/>
    </source>
</evidence>
<dbReference type="eggNOG" id="COG4591">
    <property type="taxonomic scope" value="Bacteria"/>
</dbReference>
<evidence type="ECO:0000256" key="2">
    <source>
        <dbReference type="ARBA" id="ARBA00005236"/>
    </source>
</evidence>
<sequence>MTFSSCLMYAKKIFFSKSQSSDSGIGKRSLTGAIACIGISLVPMVVLLVVTNGMVQGMTSRMINLFSRDISVSVYKNSMYLTSYENFILASKKLADIQGVEKVFPEVRGMALAAGENYRSGAFVRGIPQDTFFADKNFSLLFKVVEGRLDLPDFRTAVIGEKISEQLGVHVGDNIKIISMNTAGKRFVPKVAQFKVGGIISSGYQELDSLWVFIPIEAAFNSLAKSSCEFVVGIETENSFSEELSFIAERVQTFTFQDEGFADSRVETWKEVNASELENFASTKALLVVIMVMIVIVASISVSSSVLIVVMERKKEIALLKCVGASPNGIALSFVLTGASIGLAGILIGVPIGLLISVNINGIISAIESCVNFFEKFSLAFSFGDSHEIAKFHLLDPAYYLQDIPIEIPVKEIVAVVLCTLLLSALVSLIPSVKAGKEKPIDTLRKM</sequence>
<evidence type="ECO:0000256" key="3">
    <source>
        <dbReference type="ARBA" id="ARBA00022475"/>
    </source>
</evidence>